<comment type="caution">
    <text evidence="1">The sequence shown here is derived from an EMBL/GenBank/DDBJ whole genome shotgun (WGS) entry which is preliminary data.</text>
</comment>
<accession>A0A412N6V0</accession>
<evidence type="ECO:0000313" key="2">
    <source>
        <dbReference type="Proteomes" id="UP000285159"/>
    </source>
</evidence>
<dbReference type="EMBL" id="QRWP01000003">
    <property type="protein sequence ID" value="RGT34361.1"/>
    <property type="molecule type" value="Genomic_DNA"/>
</dbReference>
<reference evidence="1 2" key="1">
    <citation type="submission" date="2018-08" db="EMBL/GenBank/DDBJ databases">
        <title>A genome reference for cultivated species of the human gut microbiota.</title>
        <authorList>
            <person name="Zou Y."/>
            <person name="Xue W."/>
            <person name="Luo G."/>
        </authorList>
    </citation>
    <scope>NUCLEOTIDE SEQUENCE [LARGE SCALE GENOMIC DNA]</scope>
    <source>
        <strain evidence="1 2">AF19-1AC</strain>
    </source>
</reference>
<dbReference type="Proteomes" id="UP000285159">
    <property type="component" value="Unassembled WGS sequence"/>
</dbReference>
<name>A0A412N6V0_9BACE</name>
<proteinExistence type="predicted"/>
<protein>
    <submittedName>
        <fullName evidence="1">Uncharacterized protein</fullName>
    </submittedName>
</protein>
<organism evidence="1 2">
    <name type="scientific">Bacteroides clarus</name>
    <dbReference type="NCBI Taxonomy" id="626929"/>
    <lineage>
        <taxon>Bacteria</taxon>
        <taxon>Pseudomonadati</taxon>
        <taxon>Bacteroidota</taxon>
        <taxon>Bacteroidia</taxon>
        <taxon>Bacteroidales</taxon>
        <taxon>Bacteroidaceae</taxon>
        <taxon>Bacteroides</taxon>
    </lineage>
</organism>
<dbReference type="AlphaFoldDB" id="A0A412N6V0"/>
<evidence type="ECO:0000313" key="1">
    <source>
        <dbReference type="EMBL" id="RGT34361.1"/>
    </source>
</evidence>
<sequence length="62" mass="7354">MNIYFWEVGNKNSLLVKLTMQIIYKNNDCKYATRLASFRHVVLNGRITIKGSFTYMYKQKTV</sequence>
<gene>
    <name evidence="1" type="ORF">DWX38_05120</name>
</gene>